<evidence type="ECO:0000313" key="3">
    <source>
        <dbReference type="EMBL" id="PIL29500.1"/>
    </source>
</evidence>
<evidence type="ECO:0000256" key="2">
    <source>
        <dbReference type="SAM" id="MobiDB-lite"/>
    </source>
</evidence>
<dbReference type="AlphaFoldDB" id="A0A2G8S6U7"/>
<keyword evidence="4" id="KW-1185">Reference proteome</keyword>
<sequence>MRNQRFGIRDIVAERERAADRYKALTTGLGQQNRATLAAIRGEEPDLEDAAHATTEGTREHTTYVPDVEMQSLEDGSVPQDGDDEWEDVVEEESISYAIRDVLDAHTSVRVTRDTRTWAQRLRAVDENWKPKIPLLVAAYLRWKHPSAAPTGGESHAADTQSTQDLCASPEEPDILPSSTSSECPSPEAQQHDVPPSATSAFTIDVIDLYTGATSANIPVAGDQTAAEALVMAGYLGTTPVFPSLAVSLKTLELLRVIRLFKASFSIEAFAKMICYMYYIPYRRHYRTGLSDAFDIYLTIQQRVEQQIMAALGRETSDWRPIHGCPPCSYEVEGEKKPTWNRMLVLDGNNSLKRMATTGGRTVGDTRLFESDYFLARDYVNTFAKEVKSRQEQRKPDLPESDHDDSGDEGPSEQPDGGAYPTDSDAAKPAPCARHWKAAASDDSKRMWGMFDETGIFACACRHAMIVWLVDMVRSGELAKYPLAIVAKILDKIPGKKLIGYDIGCAFGDTVLHTSLKSAFEASGSRFCVNAFHGYSHSYDCQVQHHPNVIAGIGLEEMETLERIFSASNQLAPVIRYASTYRRLSFIHAFFRHWDSEKYANIGLFLYNNYVQALDIIEKHSEAVAATLRDLGITSEQLAEYDREERKYFVRLQDEDEANLWTIAYVEALQDLTKAREELEDTSARFRNRAPRDEDGDVRLTFLVPQSGATDYAGDLSATRRLERSRRVLLERVDRLTAEAIAIESEFHVRSRWQPGDEQYMKTLEYINNRRYYRALGKVQRLVIQRLFELHRLNLAQTGYKARTYLAKSLQRRCKAIRNAVTSYNAAAIQMNPPRAALDWDRVSHYTFLEEFPLLQETRNEVLEKPWTRPEVRALIRLSRRLERAHEEIQNANREVRRMHTWIRDEEVLFRQVGSKLQGESSVLYGAFVEFCKHRRAANARNLAYIQQIYGLKGFSGTVGAGRHVNGADRTGLPDPSAGAESQHVLRELTEGVGFHEEDGTAGEVSAIIDYLASLST</sequence>
<comment type="caution">
    <text evidence="3">The sequence shown here is derived from an EMBL/GenBank/DDBJ whole genome shotgun (WGS) entry which is preliminary data.</text>
</comment>
<name>A0A2G8S6U7_9APHY</name>
<feature type="region of interest" description="Disordered" evidence="2">
    <location>
        <begin position="148"/>
        <end position="196"/>
    </location>
</feature>
<dbReference type="EMBL" id="AYKW01000021">
    <property type="protein sequence ID" value="PIL29500.1"/>
    <property type="molecule type" value="Genomic_DNA"/>
</dbReference>
<protein>
    <recommendedName>
        <fullName evidence="5">CxC1-like cysteine cluster associated with KDZ transposases domain-containing protein</fullName>
    </recommendedName>
</protein>
<evidence type="ECO:0000313" key="4">
    <source>
        <dbReference type="Proteomes" id="UP000230002"/>
    </source>
</evidence>
<feature type="compositionally biased region" description="Basic and acidic residues" evidence="2">
    <location>
        <begin position="386"/>
        <end position="401"/>
    </location>
</feature>
<dbReference type="PANTHER" id="PTHR33096">
    <property type="entry name" value="CXC2 DOMAIN-CONTAINING PROTEIN"/>
    <property type="match status" value="1"/>
</dbReference>
<dbReference type="Proteomes" id="UP000230002">
    <property type="component" value="Unassembled WGS sequence"/>
</dbReference>
<feature type="coiled-coil region" evidence="1">
    <location>
        <begin position="872"/>
        <end position="899"/>
    </location>
</feature>
<feature type="compositionally biased region" description="Low complexity" evidence="2">
    <location>
        <begin position="177"/>
        <end position="188"/>
    </location>
</feature>
<accession>A0A2G8S6U7</accession>
<dbReference type="OrthoDB" id="2689725at2759"/>
<reference evidence="3 4" key="1">
    <citation type="journal article" date="2015" name="Sci. Rep.">
        <title>Chromosome-level genome map provides insights into diverse defense mechanisms in the medicinal fungus Ganoderma sinense.</title>
        <authorList>
            <person name="Zhu Y."/>
            <person name="Xu J."/>
            <person name="Sun C."/>
            <person name="Zhou S."/>
            <person name="Xu H."/>
            <person name="Nelson D.R."/>
            <person name="Qian J."/>
            <person name="Song J."/>
            <person name="Luo H."/>
            <person name="Xiang L."/>
            <person name="Li Y."/>
            <person name="Xu Z."/>
            <person name="Ji A."/>
            <person name="Wang L."/>
            <person name="Lu S."/>
            <person name="Hayward A."/>
            <person name="Sun W."/>
            <person name="Li X."/>
            <person name="Schwartz D.C."/>
            <person name="Wang Y."/>
            <person name="Chen S."/>
        </authorList>
    </citation>
    <scope>NUCLEOTIDE SEQUENCE [LARGE SCALE GENOMIC DNA]</scope>
    <source>
        <strain evidence="3 4">ZZ0214-1</strain>
    </source>
</reference>
<gene>
    <name evidence="3" type="ORF">GSI_08308</name>
</gene>
<keyword evidence="1" id="KW-0175">Coiled coil</keyword>
<dbReference type="PANTHER" id="PTHR33096:SF1">
    <property type="entry name" value="CXC1-LIKE CYSTEINE CLUSTER ASSOCIATED WITH KDZ TRANSPOSASES DOMAIN-CONTAINING PROTEIN"/>
    <property type="match status" value="1"/>
</dbReference>
<dbReference type="InterPro" id="IPR040521">
    <property type="entry name" value="KDZ"/>
</dbReference>
<evidence type="ECO:0000256" key="1">
    <source>
        <dbReference type="SAM" id="Coils"/>
    </source>
</evidence>
<dbReference type="Pfam" id="PF18758">
    <property type="entry name" value="KDZ"/>
    <property type="match status" value="1"/>
</dbReference>
<organism evidence="3 4">
    <name type="scientific">Ganoderma sinense ZZ0214-1</name>
    <dbReference type="NCBI Taxonomy" id="1077348"/>
    <lineage>
        <taxon>Eukaryota</taxon>
        <taxon>Fungi</taxon>
        <taxon>Dikarya</taxon>
        <taxon>Basidiomycota</taxon>
        <taxon>Agaricomycotina</taxon>
        <taxon>Agaricomycetes</taxon>
        <taxon>Polyporales</taxon>
        <taxon>Polyporaceae</taxon>
        <taxon>Ganoderma</taxon>
    </lineage>
</organism>
<evidence type="ECO:0008006" key="5">
    <source>
        <dbReference type="Google" id="ProtNLM"/>
    </source>
</evidence>
<proteinExistence type="predicted"/>
<feature type="region of interest" description="Disordered" evidence="2">
    <location>
        <begin position="386"/>
        <end position="432"/>
    </location>
</feature>
<feature type="compositionally biased region" description="Acidic residues" evidence="2">
    <location>
        <begin position="402"/>
        <end position="411"/>
    </location>
</feature>